<dbReference type="GO" id="GO:0045944">
    <property type="term" value="P:positive regulation of transcription by RNA polymerase II"/>
    <property type="evidence" value="ECO:0007669"/>
    <property type="project" value="TreeGrafter"/>
</dbReference>
<feature type="non-terminal residue" evidence="3">
    <location>
        <position position="1"/>
    </location>
</feature>
<keyword evidence="2" id="KW-0539">Nucleus</keyword>
<proteinExistence type="predicted"/>
<accession>A0A1E3NUF3</accession>
<feature type="non-terminal residue" evidence="3">
    <location>
        <position position="352"/>
    </location>
</feature>
<dbReference type="GO" id="GO:0003700">
    <property type="term" value="F:DNA-binding transcription factor activity"/>
    <property type="evidence" value="ECO:0007669"/>
    <property type="project" value="TreeGrafter"/>
</dbReference>
<reference evidence="3 4" key="1">
    <citation type="journal article" date="2016" name="Proc. Natl. Acad. Sci. U.S.A.">
        <title>Comparative genomics of biotechnologically important yeasts.</title>
        <authorList>
            <person name="Riley R."/>
            <person name="Haridas S."/>
            <person name="Wolfe K.H."/>
            <person name="Lopes M.R."/>
            <person name="Hittinger C.T."/>
            <person name="Goeker M."/>
            <person name="Salamov A.A."/>
            <person name="Wisecaver J.H."/>
            <person name="Long T.M."/>
            <person name="Calvey C.H."/>
            <person name="Aerts A.L."/>
            <person name="Barry K.W."/>
            <person name="Choi C."/>
            <person name="Clum A."/>
            <person name="Coughlan A.Y."/>
            <person name="Deshpande S."/>
            <person name="Douglass A.P."/>
            <person name="Hanson S.J."/>
            <person name="Klenk H.-P."/>
            <person name="LaButti K.M."/>
            <person name="Lapidus A."/>
            <person name="Lindquist E.A."/>
            <person name="Lipzen A.M."/>
            <person name="Meier-Kolthoff J.P."/>
            <person name="Ohm R.A."/>
            <person name="Otillar R.P."/>
            <person name="Pangilinan J.L."/>
            <person name="Peng Y."/>
            <person name="Rokas A."/>
            <person name="Rosa C.A."/>
            <person name="Scheuner C."/>
            <person name="Sibirny A.A."/>
            <person name="Slot J.C."/>
            <person name="Stielow J.B."/>
            <person name="Sun H."/>
            <person name="Kurtzman C.P."/>
            <person name="Blackwell M."/>
            <person name="Grigoriev I.V."/>
            <person name="Jeffries T.W."/>
        </authorList>
    </citation>
    <scope>NUCLEOTIDE SEQUENCE [LARGE SCALE GENOMIC DNA]</scope>
    <source>
        <strain evidence="4">ATCC 58044 / CBS 1984 / NCYC 433 / NRRL Y-366-8</strain>
    </source>
</reference>
<evidence type="ECO:0000256" key="2">
    <source>
        <dbReference type="ARBA" id="ARBA00023242"/>
    </source>
</evidence>
<dbReference type="GeneID" id="30198068"/>
<name>A0A1E3NUF3_WICAA</name>
<comment type="subcellular location">
    <subcellularLocation>
        <location evidence="1">Nucleus</location>
    </subcellularLocation>
</comment>
<dbReference type="OrthoDB" id="415590at2759"/>
<dbReference type="STRING" id="683960.A0A1E3NUF3"/>
<evidence type="ECO:0000313" key="3">
    <source>
        <dbReference type="EMBL" id="ODQ56714.1"/>
    </source>
</evidence>
<sequence>LTKQEEKKLMKNYLYKVAPWLDMFDLSRQIGLKSVQLAKTYPCLKYAILALSSRQMERTSNLNDSSISAALYQTSLKHLIPTVKTKLDIGGISACVTLCIFDMMSRTPEKWRYHLEGCSALFKATGINGFSEPYERALFWAFARMDVNSAVIGEQSTMIESEKWLPDGVSLHSAGEFFKKENTIDMYANYSVFLSSRVLNLISSTNVTNFEKEWEFLWTEVNEWHQNRPDEMKPLIEYDSSPFPEILYDNGPAIGSNQLYHMSMIILMENKPRLYKTKHSKSPTWHAKQICSISLNNDHQGCWNNSVQTLYVAGKLLTHEDEHKIILDLMDEIETTTGWAMRFRGKDLKEFW</sequence>
<dbReference type="GO" id="GO:0005634">
    <property type="term" value="C:nucleus"/>
    <property type="evidence" value="ECO:0007669"/>
    <property type="project" value="UniProtKB-SubCell"/>
</dbReference>
<evidence type="ECO:0000256" key="1">
    <source>
        <dbReference type="ARBA" id="ARBA00004123"/>
    </source>
</evidence>
<dbReference type="AlphaFoldDB" id="A0A1E3NUF3"/>
<dbReference type="Pfam" id="PF11951">
    <property type="entry name" value="Fungal_trans_2"/>
    <property type="match status" value="1"/>
</dbReference>
<dbReference type="Proteomes" id="UP000094112">
    <property type="component" value="Unassembled WGS sequence"/>
</dbReference>
<dbReference type="PANTHER" id="PTHR37534">
    <property type="entry name" value="TRANSCRIPTIONAL ACTIVATOR PROTEIN UGA3"/>
    <property type="match status" value="1"/>
</dbReference>
<evidence type="ECO:0008006" key="5">
    <source>
        <dbReference type="Google" id="ProtNLM"/>
    </source>
</evidence>
<protein>
    <recommendedName>
        <fullName evidence="5">Transcription factor domain-containing protein</fullName>
    </recommendedName>
</protein>
<dbReference type="PANTHER" id="PTHR37534:SF24">
    <property type="entry name" value="MISCELLANEOUS ZN(II)2CYS6 TRANSCRIPTION FACTOR (EUROFUNG)-RELATED"/>
    <property type="match status" value="1"/>
</dbReference>
<dbReference type="CDD" id="cd12148">
    <property type="entry name" value="fungal_TF_MHR"/>
    <property type="match status" value="1"/>
</dbReference>
<dbReference type="RefSeq" id="XP_019035921.1">
    <property type="nucleotide sequence ID" value="XM_019180822.1"/>
</dbReference>
<dbReference type="EMBL" id="KV454215">
    <property type="protein sequence ID" value="ODQ56714.1"/>
    <property type="molecule type" value="Genomic_DNA"/>
</dbReference>
<dbReference type="InterPro" id="IPR021858">
    <property type="entry name" value="Fun_TF"/>
</dbReference>
<dbReference type="GO" id="GO:0000976">
    <property type="term" value="F:transcription cis-regulatory region binding"/>
    <property type="evidence" value="ECO:0007669"/>
    <property type="project" value="TreeGrafter"/>
</dbReference>
<evidence type="ECO:0000313" key="4">
    <source>
        <dbReference type="Proteomes" id="UP000094112"/>
    </source>
</evidence>
<keyword evidence="4" id="KW-1185">Reference proteome</keyword>
<organism evidence="3 4">
    <name type="scientific">Wickerhamomyces anomalus (strain ATCC 58044 / CBS 1984 / NCYC 433 / NRRL Y-366-8)</name>
    <name type="common">Yeast</name>
    <name type="synonym">Hansenula anomala</name>
    <dbReference type="NCBI Taxonomy" id="683960"/>
    <lineage>
        <taxon>Eukaryota</taxon>
        <taxon>Fungi</taxon>
        <taxon>Dikarya</taxon>
        <taxon>Ascomycota</taxon>
        <taxon>Saccharomycotina</taxon>
        <taxon>Saccharomycetes</taxon>
        <taxon>Phaffomycetales</taxon>
        <taxon>Wickerhamomycetaceae</taxon>
        <taxon>Wickerhamomyces</taxon>
    </lineage>
</organism>
<gene>
    <name evidence="3" type="ORF">WICANDRAFT_19300</name>
</gene>